<gene>
    <name evidence="8" type="ORF">CSW08_09670</name>
</gene>
<dbReference type="InterPro" id="IPR010720">
    <property type="entry name" value="Alpha-L-AF_C"/>
</dbReference>
<dbReference type="SUPFAM" id="SSF51445">
    <property type="entry name" value="(Trans)glycosidases"/>
    <property type="match status" value="1"/>
</dbReference>
<keyword evidence="9" id="KW-1185">Reference proteome</keyword>
<feature type="domain" description="Alpha-L-arabinofuranosidase C-terminal" evidence="7">
    <location>
        <begin position="485"/>
        <end position="659"/>
    </location>
</feature>
<dbReference type="PANTHER" id="PTHR31776">
    <property type="entry name" value="ALPHA-L-ARABINOFURANOSIDASE 1"/>
    <property type="match status" value="1"/>
</dbReference>
<dbReference type="SMART" id="SM00813">
    <property type="entry name" value="Alpha-L-AF_C"/>
    <property type="match status" value="1"/>
</dbReference>
<proteinExistence type="inferred from homology"/>
<protein>
    <recommendedName>
        <fullName evidence="3">non-reducing end alpha-L-arabinofuranosidase</fullName>
        <ecNumber evidence="3">3.2.1.55</ecNumber>
    </recommendedName>
</protein>
<organism evidence="8 9">
    <name type="scientific">Confluentibacter flavum</name>
    <dbReference type="NCBI Taxonomy" id="1909700"/>
    <lineage>
        <taxon>Bacteria</taxon>
        <taxon>Pseudomonadati</taxon>
        <taxon>Bacteroidota</taxon>
        <taxon>Flavobacteriia</taxon>
        <taxon>Flavobacteriales</taxon>
        <taxon>Flavobacteriaceae</taxon>
        <taxon>Confluentibacter</taxon>
    </lineage>
</organism>
<dbReference type="InterPro" id="IPR013780">
    <property type="entry name" value="Glyco_hydro_b"/>
</dbReference>
<dbReference type="Gene3D" id="2.60.120.260">
    <property type="entry name" value="Galactose-binding domain-like"/>
    <property type="match status" value="1"/>
</dbReference>
<dbReference type="AlphaFoldDB" id="A0A2N3HJJ9"/>
<dbReference type="Pfam" id="PF06964">
    <property type="entry name" value="Alpha-L-AF_C"/>
    <property type="match status" value="1"/>
</dbReference>
<name>A0A2N3HJJ9_9FLAO</name>
<reference evidence="8 9" key="1">
    <citation type="submission" date="2017-12" db="EMBL/GenBank/DDBJ databases">
        <title>Confluentibacter flavum sp. nov., isolated from the saline lake.</title>
        <authorList>
            <person name="Yu L."/>
        </authorList>
    </citation>
    <scope>NUCLEOTIDE SEQUENCE [LARGE SCALE GENOMIC DNA]</scope>
    <source>
        <strain evidence="8 9">3B</strain>
    </source>
</reference>
<evidence type="ECO:0000259" key="7">
    <source>
        <dbReference type="SMART" id="SM00813"/>
    </source>
</evidence>
<dbReference type="EMBL" id="PJEO01000033">
    <property type="protein sequence ID" value="PKQ45145.1"/>
    <property type="molecule type" value="Genomic_DNA"/>
</dbReference>
<feature type="signal peptide" evidence="6">
    <location>
        <begin position="1"/>
        <end position="33"/>
    </location>
</feature>
<dbReference type="Gene3D" id="2.60.40.1180">
    <property type="entry name" value="Golgi alpha-mannosidase II"/>
    <property type="match status" value="1"/>
</dbReference>
<keyword evidence="4 6" id="KW-0732">Signal</keyword>
<dbReference type="InterPro" id="IPR055235">
    <property type="entry name" value="ASD1_cat"/>
</dbReference>
<evidence type="ECO:0000256" key="1">
    <source>
        <dbReference type="ARBA" id="ARBA00001462"/>
    </source>
</evidence>
<dbReference type="Proteomes" id="UP000233435">
    <property type="component" value="Unassembled WGS sequence"/>
</dbReference>
<evidence type="ECO:0000313" key="8">
    <source>
        <dbReference type="EMBL" id="PKQ45145.1"/>
    </source>
</evidence>
<comment type="similarity">
    <text evidence="2">Belongs to the glycosyl hydrolase 51 family.</text>
</comment>
<accession>A0A2N3HJJ9</accession>
<dbReference type="InterPro" id="IPR051563">
    <property type="entry name" value="Glycosyl_Hydrolase_51"/>
</dbReference>
<dbReference type="RefSeq" id="WP_106659680.1">
    <property type="nucleotide sequence ID" value="NZ_PJEO01000033.1"/>
</dbReference>
<sequence>MNINLKIKNCFKLRVVCLFSLLVFNSYIINVNAQQGKKISPYLFGLFFEDINYAADGGLYAEMVQNRSFEYAPADTPQWHSLTSWEYVKQVFSYGSLNIETNNPIHLNNPHYVVLDIQHVGKHATGEYSDIPENKGTPGVGIKNLGYDAMIVKAGEHYDFSMFARQISGKPMSFVVSLQGTDGKILVEDKIIIDSKDWKKYTTTLTASENSDSASLLVLGTSKGKLAIDVVSLFPQNTFKNRKNGLRADLAQLLADMKPAFVRFPGGCLVHGDGTNNMYRWKHTVGPIEQRVEQKNLWGYHQTMGLGYFEYFQFCEDIGAKPVPVLPAAVSCQNSGGTWRIGGTGQQALPMEDMEAYIQEVLDLVEWANGSATSKWGSIRAATGHPEAFNLEFIGIGNEDKITPEFQERFNMITQAVKAKYPEIQLIGTSGPFSDGEDFEKGWAIANKNNLPLVDEHYYKQPEWFLSNLNRYDSYDRKKPGVYLGEYASWGNKLKNAIAEAAYMTTLERNADIVKMASYAPLFAKKNHTQWTTDMIFFDNKEYSLTPNYHVQKMFSTNYGDTYYKNIISTEKDTTLSASCLKDNKTGDIILKMVNTGVESKNMKVNLSKFKNFIPDAEQITLTGDAEAENTLENPTHIVPKNSNTKVSKSFDYIAPPMSLTVIRIKTKTKY</sequence>
<dbReference type="SUPFAM" id="SSF51011">
    <property type="entry name" value="Glycosyl hydrolase domain"/>
    <property type="match status" value="1"/>
</dbReference>
<dbReference type="Gene3D" id="3.20.20.80">
    <property type="entry name" value="Glycosidases"/>
    <property type="match status" value="1"/>
</dbReference>
<dbReference type="PANTHER" id="PTHR31776:SF26">
    <property type="entry name" value="SECRETED ARABINOSIDASE"/>
    <property type="match status" value="1"/>
</dbReference>
<evidence type="ECO:0000256" key="3">
    <source>
        <dbReference type="ARBA" id="ARBA00012670"/>
    </source>
</evidence>
<evidence type="ECO:0000256" key="4">
    <source>
        <dbReference type="ARBA" id="ARBA00022729"/>
    </source>
</evidence>
<feature type="chain" id="PRO_5014807337" description="non-reducing end alpha-L-arabinofuranosidase" evidence="6">
    <location>
        <begin position="34"/>
        <end position="671"/>
    </location>
</feature>
<dbReference type="OrthoDB" id="9758333at2"/>
<comment type="caution">
    <text evidence="8">The sequence shown here is derived from an EMBL/GenBank/DDBJ whole genome shotgun (WGS) entry which is preliminary data.</text>
</comment>
<dbReference type="GO" id="GO:0046373">
    <property type="term" value="P:L-arabinose metabolic process"/>
    <property type="evidence" value="ECO:0007669"/>
    <property type="project" value="InterPro"/>
</dbReference>
<dbReference type="EC" id="3.2.1.55" evidence="3"/>
<comment type="catalytic activity">
    <reaction evidence="1">
        <text>Hydrolysis of terminal non-reducing alpha-L-arabinofuranoside residues in alpha-L-arabinosides.</text>
        <dbReference type="EC" id="3.2.1.55"/>
    </reaction>
</comment>
<evidence type="ECO:0000313" key="9">
    <source>
        <dbReference type="Proteomes" id="UP000233435"/>
    </source>
</evidence>
<keyword evidence="5" id="KW-0378">Hydrolase</keyword>
<evidence type="ECO:0000256" key="6">
    <source>
        <dbReference type="SAM" id="SignalP"/>
    </source>
</evidence>
<dbReference type="InterPro" id="IPR003305">
    <property type="entry name" value="CenC_carb-bd"/>
</dbReference>
<dbReference type="Pfam" id="PF02018">
    <property type="entry name" value="CBM_4_9"/>
    <property type="match status" value="1"/>
</dbReference>
<dbReference type="Pfam" id="PF22848">
    <property type="entry name" value="ASD1_dom"/>
    <property type="match status" value="1"/>
</dbReference>
<dbReference type="GO" id="GO:0046556">
    <property type="term" value="F:alpha-L-arabinofuranosidase activity"/>
    <property type="evidence" value="ECO:0007669"/>
    <property type="project" value="UniProtKB-EC"/>
</dbReference>
<evidence type="ECO:0000256" key="5">
    <source>
        <dbReference type="ARBA" id="ARBA00022801"/>
    </source>
</evidence>
<dbReference type="InterPro" id="IPR017853">
    <property type="entry name" value="GH"/>
</dbReference>
<evidence type="ECO:0000256" key="2">
    <source>
        <dbReference type="ARBA" id="ARBA00007186"/>
    </source>
</evidence>